<dbReference type="Pfam" id="PF05597">
    <property type="entry name" value="Phasin"/>
    <property type="match status" value="1"/>
</dbReference>
<dbReference type="OrthoDB" id="287350at2"/>
<dbReference type="EMBL" id="CP049055">
    <property type="protein sequence ID" value="QII12684.1"/>
    <property type="molecule type" value="Genomic_DNA"/>
</dbReference>
<reference evidence="1" key="2">
    <citation type="submission" date="2006-01" db="EMBL/GenBank/DDBJ databases">
        <authorList>
            <person name="Genoscope"/>
        </authorList>
    </citation>
    <scope>NUCLEOTIDE SEQUENCE</scope>
</reference>
<dbReference type="InterPro" id="IPR008769">
    <property type="entry name" value="PhaF_PhaI"/>
</dbReference>
<organism evidence="1">
    <name type="scientific">Kuenenia stuttgartiensis</name>
    <dbReference type="NCBI Taxonomy" id="174633"/>
    <lineage>
        <taxon>Bacteria</taxon>
        <taxon>Pseudomonadati</taxon>
        <taxon>Planctomycetota</taxon>
        <taxon>Candidatus Brocadiia</taxon>
        <taxon>Candidatus Brocadiales</taxon>
        <taxon>Candidatus Brocadiaceae</taxon>
        <taxon>Candidatus Kuenenia</taxon>
    </lineage>
</organism>
<accession>Q1Q4I8</accession>
<name>Q1Q4I8_KUEST</name>
<dbReference type="RefSeq" id="WP_099323846.1">
    <property type="nucleotide sequence ID" value="NZ_CP049055.1"/>
</dbReference>
<sequence>MLSEIMKKAVNLGFGAMLVTKENANELIEEMVRKGEIQKDETLAQVKEILKKILPSKEEIETRTEELVEKILHKLDIPTRHELQEMQKKLEAILKELDIKEKK</sequence>
<dbReference type="Proteomes" id="UP000221734">
    <property type="component" value="Chromosome Kuenenia_stuttgartiensis_MBR1"/>
</dbReference>
<dbReference type="EMBL" id="CT573071">
    <property type="protein sequence ID" value="CAJ74925.1"/>
    <property type="molecule type" value="Genomic_DNA"/>
</dbReference>
<reference evidence="3" key="3">
    <citation type="submission" date="2017-10" db="EMBL/GenBank/DDBJ databases">
        <authorList>
            <person name="Banno H."/>
            <person name="Chua N.-H."/>
        </authorList>
    </citation>
    <scope>NUCLEOTIDE SEQUENCE [LARGE SCALE GENOMIC DNA]</scope>
    <source>
        <strain evidence="3">Kuenenia_mbr1_ru-nijmegen</strain>
    </source>
</reference>
<gene>
    <name evidence="2" type="ORF">KsCSTR_33050</name>
    <name evidence="3" type="ORF">KSMBR1_0428</name>
    <name evidence="1" type="ORF">kuste4163</name>
</gene>
<keyword evidence="4" id="KW-1185">Reference proteome</keyword>
<dbReference type="NCBIfam" id="NF047773">
    <property type="entry name" value="phas_rel_Lepto"/>
    <property type="match status" value="1"/>
</dbReference>
<dbReference type="PANTHER" id="PTHR38664">
    <property type="entry name" value="SLR0058 PROTEIN"/>
    <property type="match status" value="1"/>
</dbReference>
<proteinExistence type="predicted"/>
<dbReference type="KEGG" id="kst:KSMBR1_0428"/>
<dbReference type="EMBL" id="LT934425">
    <property type="protein sequence ID" value="SOH02942.1"/>
    <property type="molecule type" value="Genomic_DNA"/>
</dbReference>
<evidence type="ECO:0000313" key="2">
    <source>
        <dbReference type="EMBL" id="QII12684.1"/>
    </source>
</evidence>
<evidence type="ECO:0000313" key="4">
    <source>
        <dbReference type="Proteomes" id="UP000221734"/>
    </source>
</evidence>
<dbReference type="Proteomes" id="UP000501926">
    <property type="component" value="Chromosome"/>
</dbReference>
<evidence type="ECO:0000313" key="5">
    <source>
        <dbReference type="Proteomes" id="UP000501926"/>
    </source>
</evidence>
<reference evidence="1" key="1">
    <citation type="journal article" date="2006" name="Nature">
        <title>Deciphering the evolution and metabolism of an anammox bacterium from a community genome.</title>
        <authorList>
            <person name="Strous M."/>
            <person name="Pelletier E."/>
            <person name="Mangenot S."/>
            <person name="Rattei T."/>
            <person name="Lehner A."/>
            <person name="Taylor M.W."/>
            <person name="Horn M."/>
            <person name="Daims H."/>
            <person name="Bartol-Mavel D."/>
            <person name="Wincker P."/>
            <person name="Barbe V."/>
            <person name="Fonknechten N."/>
            <person name="Vallenet D."/>
            <person name="Segurens B."/>
            <person name="Schenowitz-Truong C."/>
            <person name="Medigue C."/>
            <person name="Collingro A."/>
            <person name="Snel B."/>
            <person name="Dutilh B.E."/>
            <person name="OpDenCamp H.J.M."/>
            <person name="vanDerDrift C."/>
            <person name="Cirpus I."/>
            <person name="vanDePas-Schoonen K.T."/>
            <person name="Harhangi H.R."/>
            <person name="vanNiftrik L."/>
            <person name="Schmid M."/>
            <person name="Keltjens J."/>
            <person name="vanDeVossenberg J."/>
            <person name="Kartal B."/>
            <person name="Meier H."/>
            <person name="Frishman D."/>
            <person name="Huynen M.A."/>
            <person name="Mewes H."/>
            <person name="Weissenbach J."/>
            <person name="Jetten M.S.M."/>
            <person name="Wagner M."/>
            <person name="LePaslier D."/>
        </authorList>
    </citation>
    <scope>NUCLEOTIDE SEQUENCE</scope>
</reference>
<reference evidence="4" key="4">
    <citation type="submission" date="2017-10" db="EMBL/GenBank/DDBJ databases">
        <authorList>
            <person name="Frank J."/>
        </authorList>
    </citation>
    <scope>NUCLEOTIDE SEQUENCE [LARGE SCALE GENOMIC DNA]</scope>
</reference>
<evidence type="ECO:0000313" key="3">
    <source>
        <dbReference type="EMBL" id="SOH02942.1"/>
    </source>
</evidence>
<dbReference type="AlphaFoldDB" id="Q1Q4I8"/>
<dbReference type="PANTHER" id="PTHR38664:SF1">
    <property type="entry name" value="SLR0058 PROTEIN"/>
    <property type="match status" value="1"/>
</dbReference>
<protein>
    <submittedName>
        <fullName evidence="2">Poly(Hydroxyalcanoate) granule associated protein (Phasin)</fullName>
    </submittedName>
</protein>
<evidence type="ECO:0000313" key="1">
    <source>
        <dbReference type="EMBL" id="CAJ74925.1"/>
    </source>
</evidence>
<reference evidence="2 5" key="5">
    <citation type="submission" date="2020-02" db="EMBL/GenBank/DDBJ databases">
        <title>Newly sequenced genome of strain CSTR1 showed variability in Candidatus Kuenenia stuttgartiensis genomes.</title>
        <authorList>
            <person name="Ding C."/>
            <person name="Adrian L."/>
        </authorList>
    </citation>
    <scope>NUCLEOTIDE SEQUENCE [LARGE SCALE GENOMIC DNA]</scope>
    <source>
        <strain evidence="2 5">CSTR1</strain>
    </source>
</reference>